<evidence type="ECO:0000256" key="6">
    <source>
        <dbReference type="ARBA" id="ARBA00022989"/>
    </source>
</evidence>
<organism evidence="11">
    <name type="scientific">Brillia brevicornis</name>
    <dbReference type="NCBI Taxonomy" id="2970799"/>
    <lineage>
        <taxon>Eukaryota</taxon>
        <taxon>Metazoa</taxon>
        <taxon>Ecdysozoa</taxon>
        <taxon>Arthropoda</taxon>
        <taxon>Hexapoda</taxon>
        <taxon>Insecta</taxon>
        <taxon>Pterygota</taxon>
        <taxon>Neoptera</taxon>
        <taxon>Endopterygota</taxon>
        <taxon>Diptera</taxon>
        <taxon>Nematocera</taxon>
        <taxon>Chironomoidea</taxon>
        <taxon>Chironomidae</taxon>
        <taxon>Brillia</taxon>
    </lineage>
</organism>
<keyword evidence="8 11" id="KW-0496">Mitochondrion</keyword>
<dbReference type="EMBL" id="MZ424311">
    <property type="protein sequence ID" value="UVG40808.1"/>
    <property type="molecule type" value="Genomic_DNA"/>
</dbReference>
<comment type="function">
    <text evidence="8">Component of the cytochrome c oxidase, the last enzyme in the mitochondrial electron transport chain which drives oxidative phosphorylation. The respiratory chain contains 3 multisubunit complexes succinate dehydrogenase (complex II, CII), ubiquinol-cytochrome c oxidoreductase (cytochrome b-c1 complex, complex III, CIII) and cytochrome c oxidase (complex IV, CIV), that cooperate to transfer electrons derived from NADH and succinate to molecular oxygen, creating an electrochemical gradient over the inner membrane that drives transmembrane transport and the ATP synthase. Cytochrome c oxidase is the component of the respiratory chain that catalyzes the reduction of oxygen to water. Electrons originating from reduced cytochrome c in the intermembrane space (IMS) are transferred via the dinuclear copper A center (CU(A)) of subunit 2 and heme A of subunit 1 to the active site in subunit 1, a binuclear center (BNC) formed by heme A3 and copper B (CU(B)). The BNC reduces molecular oxygen to 2 water molecules using 4 electrons from cytochrome c in the IMS and 4 protons from the mitochondrial matrix.</text>
</comment>
<name>A0A976UG28_9DIPT</name>
<evidence type="ECO:0000256" key="4">
    <source>
        <dbReference type="ARBA" id="ARBA00022692"/>
    </source>
</evidence>
<feature type="transmembrane region" description="Helical" evidence="9">
    <location>
        <begin position="195"/>
        <end position="223"/>
    </location>
</feature>
<keyword evidence="4 8" id="KW-0812">Transmembrane</keyword>
<dbReference type="CTD" id="4514"/>
<dbReference type="PANTHER" id="PTHR11403">
    <property type="entry name" value="CYTOCHROME C OXIDASE SUBUNIT III"/>
    <property type="match status" value="1"/>
</dbReference>
<keyword evidence="6 9" id="KW-1133">Transmembrane helix</keyword>
<dbReference type="GO" id="GO:0016020">
    <property type="term" value="C:membrane"/>
    <property type="evidence" value="ECO:0007669"/>
    <property type="project" value="UniProtKB-SubCell"/>
</dbReference>
<dbReference type="SUPFAM" id="SSF81452">
    <property type="entry name" value="Cytochrome c oxidase subunit III-like"/>
    <property type="match status" value="1"/>
</dbReference>
<dbReference type="PANTHER" id="PTHR11403:SF7">
    <property type="entry name" value="CYTOCHROME C OXIDASE SUBUNIT 3"/>
    <property type="match status" value="1"/>
</dbReference>
<evidence type="ECO:0000256" key="9">
    <source>
        <dbReference type="SAM" id="Phobius"/>
    </source>
</evidence>
<feature type="transmembrane region" description="Helical" evidence="9">
    <location>
        <begin position="82"/>
        <end position="106"/>
    </location>
</feature>
<dbReference type="GO" id="GO:0006123">
    <property type="term" value="P:mitochondrial electron transport, cytochrome c to oxygen"/>
    <property type="evidence" value="ECO:0007669"/>
    <property type="project" value="TreeGrafter"/>
</dbReference>
<keyword evidence="7 9" id="KW-0472">Membrane</keyword>
<evidence type="ECO:0000256" key="8">
    <source>
        <dbReference type="RuleBase" id="RU003375"/>
    </source>
</evidence>
<evidence type="ECO:0000256" key="3">
    <source>
        <dbReference type="ARBA" id="ARBA00015944"/>
    </source>
</evidence>
<evidence type="ECO:0000313" key="11">
    <source>
        <dbReference type="EMBL" id="UVG40808.1"/>
    </source>
</evidence>
<proteinExistence type="inferred from homology"/>
<feature type="transmembrane region" description="Helical" evidence="9">
    <location>
        <begin position="244"/>
        <end position="264"/>
    </location>
</feature>
<evidence type="ECO:0000256" key="5">
    <source>
        <dbReference type="ARBA" id="ARBA00022967"/>
    </source>
</evidence>
<accession>A0A976UG28</accession>
<dbReference type="PROSITE" id="PS50253">
    <property type="entry name" value="COX3"/>
    <property type="match status" value="1"/>
</dbReference>
<dbReference type="InterPro" id="IPR013833">
    <property type="entry name" value="Cyt_c_oxidase_su3_a-hlx"/>
</dbReference>
<sequence length="265" mass="30584">MSTSTLKTFHPFHLVDYSPWPLTGALGAFTMVSGLVKWFHYYQMDLFILGNIITLLTMYQWWRDISREGTFQGLHTFTVTTGLRWGMILFIVSEIFFFLSFFWAFFHSSLSPTVEMGSVWPPVSILIFNPFQIPLLNTAILLASGVTVTWAHHALMENNHSQTTQGLFFTVILGIYFSILQGFEYIEASFTIADAVYGSTFFMATGFHGLHVLIGTTFLLVCLIRHLNSHFSMNHHFGFEAAAWYWHFVDVVWLFLYVSIYWWGS</sequence>
<dbReference type="Gene3D" id="1.20.120.80">
    <property type="entry name" value="Cytochrome c oxidase, subunit III, four-helix bundle"/>
    <property type="match status" value="1"/>
</dbReference>
<evidence type="ECO:0000256" key="2">
    <source>
        <dbReference type="ARBA" id="ARBA00010581"/>
    </source>
</evidence>
<geneLocation type="mitochondrion" evidence="11"/>
<dbReference type="InterPro" id="IPR033945">
    <property type="entry name" value="Cyt_c_oxase_su3_dom"/>
</dbReference>
<feature type="transmembrane region" description="Helical" evidence="9">
    <location>
        <begin position="166"/>
        <end position="183"/>
    </location>
</feature>
<dbReference type="GO" id="GO:0005739">
    <property type="term" value="C:mitochondrion"/>
    <property type="evidence" value="ECO:0007669"/>
    <property type="project" value="TreeGrafter"/>
</dbReference>
<dbReference type="InterPro" id="IPR035973">
    <property type="entry name" value="Cyt_c_oxidase_su3-like_sf"/>
</dbReference>
<evidence type="ECO:0000256" key="1">
    <source>
        <dbReference type="ARBA" id="ARBA00004141"/>
    </source>
</evidence>
<reference evidence="11" key="1">
    <citation type="journal article" date="2022" name="Zool. Scr.">
        <title>Mitogenomes provide new insights into the evolutionary history of Prodiamesinae (Diptera: Chironomidae).</title>
        <authorList>
            <person name="Lin X.-L."/>
            <person name="Zhao Y.-M."/>
            <person name="Yan L.-P."/>
            <person name="Liu W.-B."/>
            <person name="Bu W.-J."/>
            <person name="Wang X.-H."/>
            <person name="Zheng C.-G."/>
        </authorList>
    </citation>
    <scope>NUCLEOTIDE SEQUENCE</scope>
</reference>
<evidence type="ECO:0000256" key="7">
    <source>
        <dbReference type="ARBA" id="ARBA00023136"/>
    </source>
</evidence>
<dbReference type="FunFam" id="1.20.120.80:FF:000002">
    <property type="entry name" value="Cytochrome c oxidase subunit 3"/>
    <property type="match status" value="1"/>
</dbReference>
<dbReference type="RefSeq" id="YP_010471469.1">
    <property type="nucleotide sequence ID" value="NC_066058.1"/>
</dbReference>
<comment type="similarity">
    <text evidence="2 8">Belongs to the cytochrome c oxidase subunit 3 family.</text>
</comment>
<dbReference type="Gene3D" id="1.10.287.70">
    <property type="match status" value="1"/>
</dbReference>
<dbReference type="GeneID" id="74848462"/>
<dbReference type="Pfam" id="PF00510">
    <property type="entry name" value="COX3"/>
    <property type="match status" value="1"/>
</dbReference>
<dbReference type="InterPro" id="IPR000298">
    <property type="entry name" value="Cyt_c_oxidase-like_su3"/>
</dbReference>
<dbReference type="AlphaFoldDB" id="A0A976UG28"/>
<protein>
    <recommendedName>
        <fullName evidence="3 8">Cytochrome c oxidase subunit 3</fullName>
    </recommendedName>
</protein>
<keyword evidence="5" id="KW-1278">Translocase</keyword>
<feature type="domain" description="Heme-copper oxidase subunit III family profile" evidence="10">
    <location>
        <begin position="8"/>
        <end position="265"/>
    </location>
</feature>
<feature type="transmembrane region" description="Helical" evidence="9">
    <location>
        <begin position="20"/>
        <end position="39"/>
    </location>
</feature>
<dbReference type="GO" id="GO:0004129">
    <property type="term" value="F:cytochrome-c oxidase activity"/>
    <property type="evidence" value="ECO:0007669"/>
    <property type="project" value="InterPro"/>
</dbReference>
<gene>
    <name evidence="11" type="primary">COX3</name>
</gene>
<comment type="subcellular location">
    <subcellularLocation>
        <location evidence="1">Membrane</location>
        <topology evidence="1">Multi-pass membrane protein</topology>
    </subcellularLocation>
</comment>
<evidence type="ECO:0000259" key="10">
    <source>
        <dbReference type="PROSITE" id="PS50253"/>
    </source>
</evidence>
<dbReference type="InterPro" id="IPR024791">
    <property type="entry name" value="Cyt_c/ubiquinol_Oxase_su3"/>
</dbReference>
<dbReference type="CDD" id="cd01665">
    <property type="entry name" value="Cyt_c_Oxidase_III"/>
    <property type="match status" value="1"/>
</dbReference>